<evidence type="ECO:0000313" key="1">
    <source>
        <dbReference type="EMBL" id="TPW77751.1"/>
    </source>
</evidence>
<dbReference type="EMBL" id="VHQG01000001">
    <property type="protein sequence ID" value="TPW77751.1"/>
    <property type="molecule type" value="Genomic_DNA"/>
</dbReference>
<evidence type="ECO:0000313" key="2">
    <source>
        <dbReference type="Proteomes" id="UP000316252"/>
    </source>
</evidence>
<dbReference type="InterPro" id="IPR023833">
    <property type="entry name" value="Signal_pept_SipW-depend-type"/>
</dbReference>
<dbReference type="RefSeq" id="WP_141162277.1">
    <property type="nucleotide sequence ID" value="NZ_VHQG01000001.1"/>
</dbReference>
<protein>
    <recommendedName>
        <fullName evidence="3">SipW-cognate class signal peptide</fullName>
    </recommendedName>
</protein>
<comment type="caution">
    <text evidence="1">The sequence shown here is derived from an EMBL/GenBank/DDBJ whole genome shotgun (WGS) entry which is preliminary data.</text>
</comment>
<proteinExistence type="predicted"/>
<accession>A0A506XYA6</accession>
<dbReference type="NCBIfam" id="TIGR04088">
    <property type="entry name" value="cognate_SipW"/>
    <property type="match status" value="1"/>
</dbReference>
<dbReference type="Proteomes" id="UP000316252">
    <property type="component" value="Unassembled WGS sequence"/>
</dbReference>
<sequence length="205" mass="20426">MTTTTQETTRPKRWRSRKIAAILAGGLVLGVGATYVLAAWNDSEFATGTFTAGTFDMVGSTDGTTFSNHNTAGTAATLPFTVNVGSLSPTDVAAAPFAVRLTAPTTNNATVTVTSAGTTGTVTNLTYTLLQTTTFGCTASTTGTALVPAGTAMTSTGGTAVTFNLVKGTGGAAGAAVNLCFQVTAGTIAQGQTGTATWQFAAVSS</sequence>
<name>A0A506XYA6_9MICO</name>
<organism evidence="1 2">
    <name type="scientific">Schumannella soli</name>
    <dbReference type="NCBI Taxonomy" id="2590779"/>
    <lineage>
        <taxon>Bacteria</taxon>
        <taxon>Bacillati</taxon>
        <taxon>Actinomycetota</taxon>
        <taxon>Actinomycetes</taxon>
        <taxon>Micrococcales</taxon>
        <taxon>Microbacteriaceae</taxon>
        <taxon>Schumannella</taxon>
    </lineage>
</organism>
<evidence type="ECO:0008006" key="3">
    <source>
        <dbReference type="Google" id="ProtNLM"/>
    </source>
</evidence>
<gene>
    <name evidence="1" type="ORF">FJ657_03630</name>
</gene>
<keyword evidence="2" id="KW-1185">Reference proteome</keyword>
<dbReference type="AlphaFoldDB" id="A0A506XYA6"/>
<dbReference type="OrthoDB" id="5070303at2"/>
<reference evidence="1 2" key="1">
    <citation type="submission" date="2019-06" db="EMBL/GenBank/DDBJ databases">
        <authorList>
            <person name="Li F."/>
        </authorList>
    </citation>
    <scope>NUCLEOTIDE SEQUENCE [LARGE SCALE GENOMIC DNA]</scope>
    <source>
        <strain evidence="1 2">10F1D-1</strain>
    </source>
</reference>